<dbReference type="GO" id="GO:0003995">
    <property type="term" value="F:acyl-CoA dehydrogenase activity"/>
    <property type="evidence" value="ECO:0007669"/>
    <property type="project" value="TreeGrafter"/>
</dbReference>
<reference evidence="6 7" key="1">
    <citation type="submission" date="2018-10" db="EMBL/GenBank/DDBJ databases">
        <title>Marmoricola sp. 4Q3S-7 whole genome shotgun sequence.</title>
        <authorList>
            <person name="Li F."/>
        </authorList>
    </citation>
    <scope>NUCLEOTIDE SEQUENCE [LARGE SCALE GENOMIC DNA]</scope>
    <source>
        <strain evidence="6 7">4Q3S-7</strain>
    </source>
</reference>
<accession>A0A3L8NW91</accession>
<sequence length="326" mass="34039">MSTLATLPTTAPDSEEEAAVRDTAREIAVRCDIDGDHADCWRRLEESGFAELRSADDDGAPLADTTMTAIVVQELASVVCGAPLLGTLLSAELLRLAAVEVEGPMTVLLDEDLGALSTDGTGVAWDAGHPVATAVALDGDRLVAHALGASQPTQDLTRPSARPSGGPQPLNGSLDKQGRQRFDSFARLMLTADLLGTAGGVLADAVRYAGDRVQFGAPIGKFQAVQHIAARAYSEVEAIRSSLLHGAWSLDAGRDHHEASLVAKAYAGRAGVAVVEAAVQMYGGVAITWEFRAHRHLRRALLDALVLGTPDAAGAELLVAIEAEEA</sequence>
<dbReference type="Pfam" id="PF00441">
    <property type="entry name" value="Acyl-CoA_dh_1"/>
    <property type="match status" value="1"/>
</dbReference>
<keyword evidence="3" id="KW-0560">Oxidoreductase</keyword>
<dbReference type="Proteomes" id="UP000281708">
    <property type="component" value="Unassembled WGS sequence"/>
</dbReference>
<dbReference type="OrthoDB" id="8677713at2"/>
<evidence type="ECO:0000256" key="3">
    <source>
        <dbReference type="ARBA" id="ARBA00023002"/>
    </source>
</evidence>
<dbReference type="PANTHER" id="PTHR43884">
    <property type="entry name" value="ACYL-COA DEHYDROGENASE"/>
    <property type="match status" value="1"/>
</dbReference>
<dbReference type="InterPro" id="IPR036250">
    <property type="entry name" value="AcylCo_DH-like_C"/>
</dbReference>
<evidence type="ECO:0000256" key="2">
    <source>
        <dbReference type="ARBA" id="ARBA00022827"/>
    </source>
</evidence>
<feature type="domain" description="Acyl-CoA dehydrogenase/oxidase C-terminal" evidence="5">
    <location>
        <begin position="185"/>
        <end position="309"/>
    </location>
</feature>
<evidence type="ECO:0000313" key="7">
    <source>
        <dbReference type="Proteomes" id="UP000281708"/>
    </source>
</evidence>
<dbReference type="RefSeq" id="WP_121806938.1">
    <property type="nucleotide sequence ID" value="NZ_RDBE01000010.1"/>
</dbReference>
<proteinExistence type="predicted"/>
<dbReference type="Gene3D" id="1.20.140.10">
    <property type="entry name" value="Butyryl-CoA Dehydrogenase, subunit A, domain 3"/>
    <property type="match status" value="1"/>
</dbReference>
<evidence type="ECO:0000259" key="5">
    <source>
        <dbReference type="Pfam" id="PF00441"/>
    </source>
</evidence>
<evidence type="ECO:0000256" key="1">
    <source>
        <dbReference type="ARBA" id="ARBA00022630"/>
    </source>
</evidence>
<keyword evidence="2" id="KW-0274">FAD</keyword>
<dbReference type="SUPFAM" id="SSF47203">
    <property type="entry name" value="Acyl-CoA dehydrogenase C-terminal domain-like"/>
    <property type="match status" value="1"/>
</dbReference>
<name>A0A3L8NW91_9ACTN</name>
<protein>
    <recommendedName>
        <fullName evidence="5">Acyl-CoA dehydrogenase/oxidase C-terminal domain-containing protein</fullName>
    </recommendedName>
</protein>
<dbReference type="AlphaFoldDB" id="A0A3L8NW91"/>
<keyword evidence="1" id="KW-0285">Flavoprotein</keyword>
<evidence type="ECO:0000313" key="6">
    <source>
        <dbReference type="EMBL" id="RLV47435.1"/>
    </source>
</evidence>
<comment type="caution">
    <text evidence="6">The sequence shown here is derived from an EMBL/GenBank/DDBJ whole genome shotgun (WGS) entry which is preliminary data.</text>
</comment>
<dbReference type="EMBL" id="RDBE01000010">
    <property type="protein sequence ID" value="RLV47435.1"/>
    <property type="molecule type" value="Genomic_DNA"/>
</dbReference>
<evidence type="ECO:0000256" key="4">
    <source>
        <dbReference type="SAM" id="MobiDB-lite"/>
    </source>
</evidence>
<dbReference type="InterPro" id="IPR009075">
    <property type="entry name" value="AcylCo_DH/oxidase_C"/>
</dbReference>
<keyword evidence="7" id="KW-1185">Reference proteome</keyword>
<gene>
    <name evidence="6" type="ORF">D9V37_14625</name>
</gene>
<feature type="region of interest" description="Disordered" evidence="4">
    <location>
        <begin position="149"/>
        <end position="176"/>
    </location>
</feature>
<dbReference type="PANTHER" id="PTHR43884:SF20">
    <property type="entry name" value="ACYL-COA DEHYDROGENASE FADE28"/>
    <property type="match status" value="1"/>
</dbReference>
<organism evidence="6 7">
    <name type="scientific">Nocardioides mangrovicus</name>
    <dbReference type="NCBI Taxonomy" id="2478913"/>
    <lineage>
        <taxon>Bacteria</taxon>
        <taxon>Bacillati</taxon>
        <taxon>Actinomycetota</taxon>
        <taxon>Actinomycetes</taxon>
        <taxon>Propionibacteriales</taxon>
        <taxon>Nocardioidaceae</taxon>
        <taxon>Nocardioides</taxon>
    </lineage>
</organism>